<sequence length="509" mass="56080">MSTSVFVDPESSAQADRAQSSRVPVPLPEDPYETIRHVFLVRTNTQFGPFEGDARTPESPHIVAPPTCHVEELEGSGTSGTRSRSSDSTASLSPDHPLTHTTPVLVHILRRTARMALRVPPVMSPGFSDGMAEVAAMSNSAFRKRFRSFYDSSPSPTLLVMKRYRGTSKLILGADSEEDEKDEDLVAEDEGLAAGVEGPGVDDESYGLDGESHGVDDESHGLDDESYGIDREGHGIESGGLGLEEEEVVPEGEQRAVLVVKTTVSKPLGLGYGALRHQELALEDDHVYSTFEVGRDSGSAPEPERSKRVSGFRQPTLTTWIDLEDDMVYIDVPVYLKPAPPVQTPPLPEWTPGLLPISPSPSVVPSPVSSLMIPLTVPSPIASPMATSTATISVDEDQFIELGAQLELYKGIFQGHTQRLDAMPPTLFAEIDRDKRTSMTFEALWRPVLALEAWVGHVDTWMTDMSWAGYDDHRLVHDMLLQKTALQRELQEMRDRVTVLEQEMDRREW</sequence>
<feature type="compositionally biased region" description="Low complexity" evidence="2">
    <location>
        <begin position="11"/>
        <end position="22"/>
    </location>
</feature>
<comment type="caution">
    <text evidence="3">The sequence shown here is derived from an EMBL/GenBank/DDBJ whole genome shotgun (WGS) entry which is preliminary data.</text>
</comment>
<dbReference type="AlphaFoldDB" id="A0A6L2L8M8"/>
<feature type="coiled-coil region" evidence="1">
    <location>
        <begin position="476"/>
        <end position="503"/>
    </location>
</feature>
<organism evidence="3">
    <name type="scientific">Tanacetum cinerariifolium</name>
    <name type="common">Dalmatian daisy</name>
    <name type="synonym">Chrysanthemum cinerariifolium</name>
    <dbReference type="NCBI Taxonomy" id="118510"/>
    <lineage>
        <taxon>Eukaryota</taxon>
        <taxon>Viridiplantae</taxon>
        <taxon>Streptophyta</taxon>
        <taxon>Embryophyta</taxon>
        <taxon>Tracheophyta</taxon>
        <taxon>Spermatophyta</taxon>
        <taxon>Magnoliopsida</taxon>
        <taxon>eudicotyledons</taxon>
        <taxon>Gunneridae</taxon>
        <taxon>Pentapetalae</taxon>
        <taxon>asterids</taxon>
        <taxon>campanulids</taxon>
        <taxon>Asterales</taxon>
        <taxon>Asteraceae</taxon>
        <taxon>Asteroideae</taxon>
        <taxon>Anthemideae</taxon>
        <taxon>Anthemidinae</taxon>
        <taxon>Tanacetum</taxon>
    </lineage>
</organism>
<gene>
    <name evidence="3" type="ORF">Tci_030149</name>
</gene>
<evidence type="ECO:0000313" key="3">
    <source>
        <dbReference type="EMBL" id="GEU58171.1"/>
    </source>
</evidence>
<feature type="compositionally biased region" description="Low complexity" evidence="2">
    <location>
        <begin position="75"/>
        <end position="93"/>
    </location>
</feature>
<feature type="region of interest" description="Disordered" evidence="2">
    <location>
        <begin position="1"/>
        <end position="29"/>
    </location>
</feature>
<feature type="region of interest" description="Disordered" evidence="2">
    <location>
        <begin position="71"/>
        <end position="99"/>
    </location>
</feature>
<name>A0A6L2L8M8_TANCI</name>
<reference evidence="3" key="1">
    <citation type="journal article" date="2019" name="Sci. Rep.">
        <title>Draft genome of Tanacetum cinerariifolium, the natural source of mosquito coil.</title>
        <authorList>
            <person name="Yamashiro T."/>
            <person name="Shiraishi A."/>
            <person name="Satake H."/>
            <person name="Nakayama K."/>
        </authorList>
    </citation>
    <scope>NUCLEOTIDE SEQUENCE</scope>
</reference>
<dbReference type="EMBL" id="BKCJ010003957">
    <property type="protein sequence ID" value="GEU58171.1"/>
    <property type="molecule type" value="Genomic_DNA"/>
</dbReference>
<evidence type="ECO:0000256" key="2">
    <source>
        <dbReference type="SAM" id="MobiDB-lite"/>
    </source>
</evidence>
<evidence type="ECO:0000256" key="1">
    <source>
        <dbReference type="SAM" id="Coils"/>
    </source>
</evidence>
<proteinExistence type="predicted"/>
<accession>A0A6L2L8M8</accession>
<keyword evidence="1" id="KW-0175">Coiled coil</keyword>
<protein>
    <submittedName>
        <fullName evidence="3">Uncharacterized protein</fullName>
    </submittedName>
</protein>